<dbReference type="EMBL" id="VSKM01000007">
    <property type="protein sequence ID" value="TYB74165.1"/>
    <property type="molecule type" value="Genomic_DNA"/>
</dbReference>
<accession>A0A8H2LE23</accession>
<organism evidence="1 2">
    <name type="scientific">Bizionia saleffrena</name>
    <dbReference type="NCBI Taxonomy" id="291189"/>
    <lineage>
        <taxon>Bacteria</taxon>
        <taxon>Pseudomonadati</taxon>
        <taxon>Bacteroidota</taxon>
        <taxon>Flavobacteriia</taxon>
        <taxon>Flavobacteriales</taxon>
        <taxon>Flavobacteriaceae</taxon>
        <taxon>Bizionia</taxon>
    </lineage>
</organism>
<keyword evidence="2" id="KW-1185">Reference proteome</keyword>
<name>A0A8H2LE23_9FLAO</name>
<dbReference type="AlphaFoldDB" id="A0A8H2LE23"/>
<proteinExistence type="predicted"/>
<evidence type="ECO:0000313" key="1">
    <source>
        <dbReference type="EMBL" id="TYB74165.1"/>
    </source>
</evidence>
<dbReference type="RefSeq" id="WP_148369850.1">
    <property type="nucleotide sequence ID" value="NZ_VSKM01000007.1"/>
</dbReference>
<sequence length="70" mass="8284">MDTKAKNILTEITRLTNEIENKYPEIIKYLDETRATLPQGDLHNAEMDVTSLENYRNGLEEMIKKYEKEH</sequence>
<comment type="caution">
    <text evidence="1">The sequence shown here is derived from an EMBL/GenBank/DDBJ whole genome shotgun (WGS) entry which is preliminary data.</text>
</comment>
<reference evidence="1 2" key="1">
    <citation type="submission" date="2019-08" db="EMBL/GenBank/DDBJ databases">
        <title>Genomes of Antarctic Bizionia species.</title>
        <authorList>
            <person name="Bowman J.P."/>
        </authorList>
    </citation>
    <scope>NUCLEOTIDE SEQUENCE [LARGE SCALE GENOMIC DNA]</scope>
    <source>
        <strain evidence="1 2">HFD</strain>
    </source>
</reference>
<gene>
    <name evidence="1" type="ORF">ES676_08255</name>
</gene>
<dbReference type="Proteomes" id="UP000323324">
    <property type="component" value="Unassembled WGS sequence"/>
</dbReference>
<protein>
    <submittedName>
        <fullName evidence="1">Uncharacterized protein</fullName>
    </submittedName>
</protein>
<evidence type="ECO:0000313" key="2">
    <source>
        <dbReference type="Proteomes" id="UP000323324"/>
    </source>
</evidence>